<name>A0A1G9FTY8_9RHOB</name>
<evidence type="ECO:0000313" key="1">
    <source>
        <dbReference type="EMBL" id="SDK91854.1"/>
    </source>
</evidence>
<dbReference type="STRING" id="571298.SAMN04488026_105921"/>
<accession>A0A1G9FTY8</accession>
<keyword evidence="2" id="KW-1185">Reference proteome</keyword>
<organism evidence="1 2">
    <name type="scientific">Aliiruegeria lutimaris</name>
    <dbReference type="NCBI Taxonomy" id="571298"/>
    <lineage>
        <taxon>Bacteria</taxon>
        <taxon>Pseudomonadati</taxon>
        <taxon>Pseudomonadota</taxon>
        <taxon>Alphaproteobacteria</taxon>
        <taxon>Rhodobacterales</taxon>
        <taxon>Roseobacteraceae</taxon>
        <taxon>Aliiruegeria</taxon>
    </lineage>
</organism>
<protein>
    <submittedName>
        <fullName evidence="1">Uncharacterized protein</fullName>
    </submittedName>
</protein>
<sequence>MIARIATRPHLGPIAERLLRNLKWRFPSQIAVPRPFRRARKPASRIGGAVT</sequence>
<gene>
    <name evidence="1" type="ORF">SAMN04488026_105921</name>
</gene>
<evidence type="ECO:0000313" key="2">
    <source>
        <dbReference type="Proteomes" id="UP000199382"/>
    </source>
</evidence>
<dbReference type="AlphaFoldDB" id="A0A1G9FTY8"/>
<proteinExistence type="predicted"/>
<dbReference type="EMBL" id="FNEK01000059">
    <property type="protein sequence ID" value="SDK91854.1"/>
    <property type="molecule type" value="Genomic_DNA"/>
</dbReference>
<dbReference type="Proteomes" id="UP000199382">
    <property type="component" value="Unassembled WGS sequence"/>
</dbReference>
<reference evidence="1 2" key="1">
    <citation type="submission" date="2016-10" db="EMBL/GenBank/DDBJ databases">
        <authorList>
            <person name="de Groot N.N."/>
        </authorList>
    </citation>
    <scope>NUCLEOTIDE SEQUENCE [LARGE SCALE GENOMIC DNA]</scope>
    <source>
        <strain evidence="1 2">DSM 25294</strain>
    </source>
</reference>